<dbReference type="InterPro" id="IPR052183">
    <property type="entry name" value="IS_Transposase"/>
</dbReference>
<dbReference type="InterPro" id="IPR032874">
    <property type="entry name" value="DDE_dom"/>
</dbReference>
<feature type="domain" description="DDE" evidence="1">
    <location>
        <begin position="1"/>
        <end position="59"/>
    </location>
</feature>
<dbReference type="KEGG" id="azm:DM194_21930"/>
<reference evidence="2 3" key="1">
    <citation type="submission" date="2018-06" db="EMBL/GenBank/DDBJ databases">
        <title>Complete genome sequencing of Azospirillum sp. M2T2B2.</title>
        <authorList>
            <person name="Heo J."/>
            <person name="Kim S.-J."/>
            <person name="Kwon S.-W."/>
            <person name="Anandham R."/>
        </authorList>
    </citation>
    <scope>NUCLEOTIDE SEQUENCE [LARGE SCALE GENOMIC DNA]</scope>
    <source>
        <strain evidence="2 3">M2T2B2</strain>
        <plasmid evidence="2 3">unnamed2</plasmid>
    </source>
</reference>
<organism evidence="2 3">
    <name type="scientific">Azospirillum ramasamyi</name>
    <dbReference type="NCBI Taxonomy" id="682998"/>
    <lineage>
        <taxon>Bacteria</taxon>
        <taxon>Pseudomonadati</taxon>
        <taxon>Pseudomonadota</taxon>
        <taxon>Alphaproteobacteria</taxon>
        <taxon>Rhodospirillales</taxon>
        <taxon>Azospirillaceae</taxon>
        <taxon>Azospirillum</taxon>
    </lineage>
</organism>
<keyword evidence="3" id="KW-1185">Reference proteome</keyword>
<gene>
    <name evidence="2" type="ORF">DM194_21930</name>
</gene>
<name>A0A2U9SDJ6_9PROT</name>
<protein>
    <recommendedName>
        <fullName evidence="1">DDE domain-containing protein</fullName>
    </recommendedName>
</protein>
<dbReference type="Proteomes" id="UP000249605">
    <property type="component" value="Plasmid unnamed2"/>
</dbReference>
<keyword evidence="2" id="KW-0614">Plasmid</keyword>
<geneLocation type="plasmid" evidence="2 3">
    <name>unnamed2</name>
</geneLocation>
<evidence type="ECO:0000313" key="2">
    <source>
        <dbReference type="EMBL" id="AWU96923.1"/>
    </source>
</evidence>
<dbReference type="PANTHER" id="PTHR35528">
    <property type="entry name" value="BLL1675 PROTEIN"/>
    <property type="match status" value="1"/>
</dbReference>
<dbReference type="PANTHER" id="PTHR35528:SF3">
    <property type="entry name" value="BLL1675 PROTEIN"/>
    <property type="match status" value="1"/>
</dbReference>
<dbReference type="Pfam" id="PF13610">
    <property type="entry name" value="DDE_Tnp_IS240"/>
    <property type="match status" value="1"/>
</dbReference>
<evidence type="ECO:0000259" key="1">
    <source>
        <dbReference type="Pfam" id="PF13610"/>
    </source>
</evidence>
<sequence>MWRAIDQNDVSLDILAQSWRNKKAAKRFFRKPLKGLRYAPRVPVNDKLQSYAAAKKDLGLGRAH</sequence>
<dbReference type="OrthoDB" id="7302624at2"/>
<dbReference type="AlphaFoldDB" id="A0A2U9SDJ6"/>
<proteinExistence type="predicted"/>
<accession>A0A2U9SDJ6</accession>
<dbReference type="EMBL" id="CP029832">
    <property type="protein sequence ID" value="AWU96923.1"/>
    <property type="molecule type" value="Genomic_DNA"/>
</dbReference>
<evidence type="ECO:0000313" key="3">
    <source>
        <dbReference type="Proteomes" id="UP000249605"/>
    </source>
</evidence>